<proteinExistence type="predicted"/>
<dbReference type="EMBL" id="GGEC01004897">
    <property type="protein sequence ID" value="MBW85380.1"/>
    <property type="molecule type" value="Transcribed_RNA"/>
</dbReference>
<name>A0A2P2IVY8_RHIMU</name>
<sequence>MIQIIGFMYDHRVLRSYNLNWDFNNLC</sequence>
<evidence type="ECO:0000313" key="1">
    <source>
        <dbReference type="EMBL" id="MBW85380.1"/>
    </source>
</evidence>
<reference evidence="1" key="1">
    <citation type="submission" date="2018-02" db="EMBL/GenBank/DDBJ databases">
        <title>Rhizophora mucronata_Transcriptome.</title>
        <authorList>
            <person name="Meera S.P."/>
            <person name="Sreeshan A."/>
            <person name="Augustine A."/>
        </authorList>
    </citation>
    <scope>NUCLEOTIDE SEQUENCE</scope>
    <source>
        <tissue evidence="1">Leaf</tissue>
    </source>
</reference>
<accession>A0A2P2IVY8</accession>
<organism evidence="1">
    <name type="scientific">Rhizophora mucronata</name>
    <name type="common">Asiatic mangrove</name>
    <dbReference type="NCBI Taxonomy" id="61149"/>
    <lineage>
        <taxon>Eukaryota</taxon>
        <taxon>Viridiplantae</taxon>
        <taxon>Streptophyta</taxon>
        <taxon>Embryophyta</taxon>
        <taxon>Tracheophyta</taxon>
        <taxon>Spermatophyta</taxon>
        <taxon>Magnoliopsida</taxon>
        <taxon>eudicotyledons</taxon>
        <taxon>Gunneridae</taxon>
        <taxon>Pentapetalae</taxon>
        <taxon>rosids</taxon>
        <taxon>fabids</taxon>
        <taxon>Malpighiales</taxon>
        <taxon>Rhizophoraceae</taxon>
        <taxon>Rhizophora</taxon>
    </lineage>
</organism>
<protein>
    <submittedName>
        <fullName evidence="1">Uncharacterized protein</fullName>
    </submittedName>
</protein>
<dbReference type="AlphaFoldDB" id="A0A2P2IVY8"/>